<proteinExistence type="predicted"/>
<dbReference type="Proteomes" id="UP000279859">
    <property type="component" value="Unassembled WGS sequence"/>
</dbReference>
<comment type="caution">
    <text evidence="1">The sequence shown here is derived from an EMBL/GenBank/DDBJ whole genome shotgun (WGS) entry which is preliminary data.</text>
</comment>
<gene>
    <name evidence="1" type="ORF">EEJ31_07250</name>
</gene>
<sequence length="97" mass="9562">MPAVMLVLAACLGAVQVAGQHVRMTDAAASAARSLARGDGVDAATAIARQSVGSVTLGSDHQGQFVCARLNAPSAFLPFAAAGLRLEASSCALAGVP</sequence>
<dbReference type="InterPro" id="IPR049790">
    <property type="entry name" value="Rv3655c/TadE"/>
</dbReference>
<evidence type="ECO:0000313" key="2">
    <source>
        <dbReference type="Proteomes" id="UP000279859"/>
    </source>
</evidence>
<dbReference type="AlphaFoldDB" id="A0A3M8LAZ4"/>
<accession>A0A3M8LAZ4</accession>
<protein>
    <recommendedName>
        <fullName evidence="3">Pilus assembly protein TadE</fullName>
    </recommendedName>
</protein>
<evidence type="ECO:0000313" key="1">
    <source>
        <dbReference type="EMBL" id="RNE62616.1"/>
    </source>
</evidence>
<organism evidence="1 2">
    <name type="scientific">Cryobacterium tepidiphilum</name>
    <dbReference type="NCBI Taxonomy" id="2486026"/>
    <lineage>
        <taxon>Bacteria</taxon>
        <taxon>Bacillati</taxon>
        <taxon>Actinomycetota</taxon>
        <taxon>Actinomycetes</taxon>
        <taxon>Micrococcales</taxon>
        <taxon>Microbacteriaceae</taxon>
        <taxon>Cryobacterium</taxon>
    </lineage>
</organism>
<name>A0A3M8LAZ4_9MICO</name>
<evidence type="ECO:0008006" key="3">
    <source>
        <dbReference type="Google" id="ProtNLM"/>
    </source>
</evidence>
<dbReference type="OrthoDB" id="5125815at2"/>
<keyword evidence="2" id="KW-1185">Reference proteome</keyword>
<dbReference type="EMBL" id="RDSR01000009">
    <property type="protein sequence ID" value="RNE62616.1"/>
    <property type="molecule type" value="Genomic_DNA"/>
</dbReference>
<reference evidence="1 2" key="1">
    <citation type="submission" date="2018-11" db="EMBL/GenBank/DDBJ databases">
        <title>Cryobacterium sp. nov., isolated from rhizosphere soil of lettuce.</title>
        <authorList>
            <person name="Wang Y."/>
        </authorList>
    </citation>
    <scope>NUCLEOTIDE SEQUENCE [LARGE SCALE GENOMIC DNA]</scope>
    <source>
        <strain evidence="1 2">NEAU-85</strain>
    </source>
</reference>
<dbReference type="NCBIfam" id="NF041390">
    <property type="entry name" value="TadE_Rv3655c"/>
    <property type="match status" value="1"/>
</dbReference>